<sequence>MADYLPTLGHTRTEYVTARPDVGVQPSWQYLYDNPGDVMYARDLPAYQLGQHTGEDWLAAPFSPGPANSELTLSGARRASTRFGDTLTYDIAPWTDSAGHWTQSLGPATRGAGVGVVAGHRRRRGGQHR</sequence>
<name>A0A1H1LEQ8_9ACTN</name>
<reference evidence="1 2" key="1">
    <citation type="submission" date="2016-10" db="EMBL/GenBank/DDBJ databases">
        <authorList>
            <person name="de Groot N.N."/>
        </authorList>
    </citation>
    <scope>NUCLEOTIDE SEQUENCE [LARGE SCALE GENOMIC DNA]</scope>
    <source>
        <strain evidence="1 2">DSM 22024</strain>
    </source>
</reference>
<evidence type="ECO:0000313" key="1">
    <source>
        <dbReference type="EMBL" id="SDR72792.1"/>
    </source>
</evidence>
<gene>
    <name evidence="1" type="ORF">SAMN04489717_0287</name>
</gene>
<evidence type="ECO:0000313" key="2">
    <source>
        <dbReference type="Proteomes" id="UP000198983"/>
    </source>
</evidence>
<dbReference type="EMBL" id="LT629732">
    <property type="protein sequence ID" value="SDR72792.1"/>
    <property type="molecule type" value="Genomic_DNA"/>
</dbReference>
<dbReference type="AlphaFoldDB" id="A0A1H1LEQ8"/>
<dbReference type="Proteomes" id="UP000198983">
    <property type="component" value="Chromosome I"/>
</dbReference>
<accession>A0A1H1LEQ8</accession>
<keyword evidence="2" id="KW-1185">Reference proteome</keyword>
<protein>
    <submittedName>
        <fullName evidence="1">Uncharacterized protein</fullName>
    </submittedName>
</protein>
<dbReference type="OrthoDB" id="3586357at2"/>
<dbReference type="STRING" id="117157.SAMN04489717_0287"/>
<organism evidence="1 2">
    <name type="scientific">Actinopolymorpha singaporensis</name>
    <dbReference type="NCBI Taxonomy" id="117157"/>
    <lineage>
        <taxon>Bacteria</taxon>
        <taxon>Bacillati</taxon>
        <taxon>Actinomycetota</taxon>
        <taxon>Actinomycetes</taxon>
        <taxon>Propionibacteriales</taxon>
        <taxon>Actinopolymorphaceae</taxon>
        <taxon>Actinopolymorpha</taxon>
    </lineage>
</organism>
<dbReference type="RefSeq" id="WP_092649820.1">
    <property type="nucleotide sequence ID" value="NZ_LT629732.1"/>
</dbReference>
<proteinExistence type="predicted"/>